<evidence type="ECO:0000256" key="8">
    <source>
        <dbReference type="ARBA" id="ARBA00048090"/>
    </source>
</evidence>
<dbReference type="InterPro" id="IPR027417">
    <property type="entry name" value="P-loop_NTPase"/>
</dbReference>
<organism evidence="10 11">
    <name type="scientific">Streptomyces cremeus</name>
    <dbReference type="NCBI Taxonomy" id="66881"/>
    <lineage>
        <taxon>Bacteria</taxon>
        <taxon>Bacillati</taxon>
        <taxon>Actinomycetota</taxon>
        <taxon>Actinomycetes</taxon>
        <taxon>Kitasatosporales</taxon>
        <taxon>Streptomycetaceae</taxon>
        <taxon>Streptomyces</taxon>
    </lineage>
</organism>
<evidence type="ECO:0000256" key="6">
    <source>
        <dbReference type="ARBA" id="ARBA00022777"/>
    </source>
</evidence>
<comment type="caution">
    <text evidence="10">The sequence shown here is derived from an EMBL/GenBank/DDBJ whole genome shotgun (WGS) entry which is preliminary data.</text>
</comment>
<dbReference type="PANTHER" id="PTHR43442">
    <property type="entry name" value="GLUCONOKINASE-RELATED"/>
    <property type="match status" value="1"/>
</dbReference>
<dbReference type="InterPro" id="IPR006001">
    <property type="entry name" value="Therm_gnt_kin"/>
</dbReference>
<evidence type="ECO:0000256" key="1">
    <source>
        <dbReference type="ARBA" id="ARBA00004761"/>
    </source>
</evidence>
<accession>A0ABV5PMN2</accession>
<evidence type="ECO:0000313" key="10">
    <source>
        <dbReference type="EMBL" id="MFB9524470.1"/>
    </source>
</evidence>
<comment type="catalytic activity">
    <reaction evidence="8 9">
        <text>D-gluconate + ATP = 6-phospho-D-gluconate + ADP + H(+)</text>
        <dbReference type="Rhea" id="RHEA:19433"/>
        <dbReference type="ChEBI" id="CHEBI:15378"/>
        <dbReference type="ChEBI" id="CHEBI:18391"/>
        <dbReference type="ChEBI" id="CHEBI:30616"/>
        <dbReference type="ChEBI" id="CHEBI:58759"/>
        <dbReference type="ChEBI" id="CHEBI:456216"/>
        <dbReference type="EC" id="2.7.1.12"/>
    </reaction>
</comment>
<dbReference type="Gene3D" id="3.40.50.300">
    <property type="entry name" value="P-loop containing nucleotide triphosphate hydrolases"/>
    <property type="match status" value="1"/>
</dbReference>
<name>A0ABV5PMN2_STRCM</name>
<sequence>MNFSHAVVVMGVAGTGKTTIGTLLAERMGVAYAEGDDFHPATNVSKMAAGVPLADADRLPWLDRVGAWARERGAAGGVVTCSALKRAYRDRLRGAAPGVAFVHLEGSRGLIGARMRERRGHFMPVALLDSQFAALEGLGRDEYGVTVGVEGTPEEVVERAVKALREL</sequence>
<comment type="pathway">
    <text evidence="1">Carbohydrate acid metabolism.</text>
</comment>
<keyword evidence="6 9" id="KW-0418">Kinase</keyword>
<dbReference type="SUPFAM" id="SSF52540">
    <property type="entry name" value="P-loop containing nucleoside triphosphate hydrolases"/>
    <property type="match status" value="1"/>
</dbReference>
<dbReference type="EMBL" id="JBHMCR010000022">
    <property type="protein sequence ID" value="MFB9524470.1"/>
    <property type="molecule type" value="Genomic_DNA"/>
</dbReference>
<dbReference type="PANTHER" id="PTHR43442:SF3">
    <property type="entry name" value="GLUCONOKINASE-RELATED"/>
    <property type="match status" value="1"/>
</dbReference>
<evidence type="ECO:0000313" key="11">
    <source>
        <dbReference type="Proteomes" id="UP001589718"/>
    </source>
</evidence>
<dbReference type="EC" id="2.7.1.12" evidence="3 9"/>
<dbReference type="NCBIfam" id="TIGR01313">
    <property type="entry name" value="therm_gnt_kin"/>
    <property type="match status" value="1"/>
</dbReference>
<dbReference type="RefSeq" id="WP_345224578.1">
    <property type="nucleotide sequence ID" value="NZ_BAAAXE010000013.1"/>
</dbReference>
<keyword evidence="7 9" id="KW-0067">ATP-binding</keyword>
<protein>
    <recommendedName>
        <fullName evidence="3 9">Gluconokinase</fullName>
        <ecNumber evidence="3 9">2.7.1.12</ecNumber>
    </recommendedName>
</protein>
<keyword evidence="4 9" id="KW-0808">Transferase</keyword>
<keyword evidence="5 9" id="KW-0547">Nucleotide-binding</keyword>
<comment type="similarity">
    <text evidence="2 9">Belongs to the gluconokinase GntK/GntV family.</text>
</comment>
<dbReference type="Proteomes" id="UP001589718">
    <property type="component" value="Unassembled WGS sequence"/>
</dbReference>
<gene>
    <name evidence="10" type="ORF">ACFFTU_31495</name>
</gene>
<evidence type="ECO:0000256" key="5">
    <source>
        <dbReference type="ARBA" id="ARBA00022741"/>
    </source>
</evidence>
<proteinExistence type="inferred from homology"/>
<evidence type="ECO:0000256" key="2">
    <source>
        <dbReference type="ARBA" id="ARBA00008420"/>
    </source>
</evidence>
<evidence type="ECO:0000256" key="4">
    <source>
        <dbReference type="ARBA" id="ARBA00022679"/>
    </source>
</evidence>
<evidence type="ECO:0000256" key="9">
    <source>
        <dbReference type="RuleBase" id="RU363066"/>
    </source>
</evidence>
<reference evidence="10 11" key="1">
    <citation type="submission" date="2024-09" db="EMBL/GenBank/DDBJ databases">
        <authorList>
            <person name="Sun Q."/>
            <person name="Mori K."/>
        </authorList>
    </citation>
    <scope>NUCLEOTIDE SEQUENCE [LARGE SCALE GENOMIC DNA]</scope>
    <source>
        <strain evidence="10 11">JCM 4362</strain>
    </source>
</reference>
<dbReference type="CDD" id="cd02021">
    <property type="entry name" value="GntK"/>
    <property type="match status" value="1"/>
</dbReference>
<evidence type="ECO:0000256" key="3">
    <source>
        <dbReference type="ARBA" id="ARBA00012054"/>
    </source>
</evidence>
<keyword evidence="11" id="KW-1185">Reference proteome</keyword>
<evidence type="ECO:0000256" key="7">
    <source>
        <dbReference type="ARBA" id="ARBA00022840"/>
    </source>
</evidence>